<dbReference type="PANTHER" id="PTHR48020:SF12">
    <property type="entry name" value="PROTON MYO-INOSITOL COTRANSPORTER"/>
    <property type="match status" value="1"/>
</dbReference>
<keyword evidence="5 7" id="KW-1133">Transmembrane helix</keyword>
<name>A0A8H3DVA9_9AGAM</name>
<evidence type="ECO:0000256" key="7">
    <source>
        <dbReference type="SAM" id="Phobius"/>
    </source>
</evidence>
<evidence type="ECO:0000256" key="4">
    <source>
        <dbReference type="ARBA" id="ARBA00022692"/>
    </source>
</evidence>
<dbReference type="InterPro" id="IPR036259">
    <property type="entry name" value="MFS_trans_sf"/>
</dbReference>
<evidence type="ECO:0000313" key="9">
    <source>
        <dbReference type="Proteomes" id="UP000663827"/>
    </source>
</evidence>
<feature type="transmembrane region" description="Helical" evidence="7">
    <location>
        <begin position="110"/>
        <end position="132"/>
    </location>
</feature>
<keyword evidence="4 7" id="KW-0812">Transmembrane</keyword>
<keyword evidence="3" id="KW-1003">Cell membrane</keyword>
<feature type="transmembrane region" description="Helical" evidence="7">
    <location>
        <begin position="80"/>
        <end position="98"/>
    </location>
</feature>
<dbReference type="PANTHER" id="PTHR48020">
    <property type="entry name" value="PROTON MYO-INOSITOL COTRANSPORTER"/>
    <property type="match status" value="1"/>
</dbReference>
<feature type="transmembrane region" description="Helical" evidence="7">
    <location>
        <begin position="152"/>
        <end position="173"/>
    </location>
</feature>
<dbReference type="InterPro" id="IPR032675">
    <property type="entry name" value="LRR_dom_sf"/>
</dbReference>
<dbReference type="InterPro" id="IPR005828">
    <property type="entry name" value="MFS_sugar_transport-like"/>
</dbReference>
<comment type="subcellular location">
    <subcellularLocation>
        <location evidence="1">Cell membrane</location>
        <topology evidence="1">Multi-pass membrane protein</topology>
    </subcellularLocation>
</comment>
<organism evidence="8 9">
    <name type="scientific">Rhizoctonia solani</name>
    <dbReference type="NCBI Taxonomy" id="456999"/>
    <lineage>
        <taxon>Eukaryota</taxon>
        <taxon>Fungi</taxon>
        <taxon>Dikarya</taxon>
        <taxon>Basidiomycota</taxon>
        <taxon>Agaricomycotina</taxon>
        <taxon>Agaricomycetes</taxon>
        <taxon>Cantharellales</taxon>
        <taxon>Ceratobasidiaceae</taxon>
        <taxon>Rhizoctonia</taxon>
    </lineage>
</organism>
<dbReference type="Gene3D" id="3.80.10.10">
    <property type="entry name" value="Ribonuclease Inhibitor"/>
    <property type="match status" value="1"/>
</dbReference>
<dbReference type="GO" id="GO:0005886">
    <property type="term" value="C:plasma membrane"/>
    <property type="evidence" value="ECO:0007669"/>
    <property type="project" value="UniProtKB-SubCell"/>
</dbReference>
<reference evidence="8" key="1">
    <citation type="submission" date="2021-01" db="EMBL/GenBank/DDBJ databases">
        <authorList>
            <person name="Kaushik A."/>
        </authorList>
    </citation>
    <scope>NUCLEOTIDE SEQUENCE</scope>
    <source>
        <strain evidence="8">AG5</strain>
    </source>
</reference>
<dbReference type="GO" id="GO:0022857">
    <property type="term" value="F:transmembrane transporter activity"/>
    <property type="evidence" value="ECO:0007669"/>
    <property type="project" value="InterPro"/>
</dbReference>
<proteinExistence type="predicted"/>
<dbReference type="SUPFAM" id="SSF52047">
    <property type="entry name" value="RNI-like"/>
    <property type="match status" value="1"/>
</dbReference>
<accession>A0A8H3DVA9</accession>
<evidence type="ECO:0008006" key="10">
    <source>
        <dbReference type="Google" id="ProtNLM"/>
    </source>
</evidence>
<protein>
    <recommendedName>
        <fullName evidence="10">F-box domain-containing protein</fullName>
    </recommendedName>
</protein>
<gene>
    <name evidence="8" type="ORF">RDB_LOCUS6103</name>
</gene>
<keyword evidence="6 7" id="KW-0472">Membrane</keyword>
<sequence>MTPSDTSQKHMVRALAQRTILSSPLPPRGATTAFNPRSESSKPASLVSIASANITAVKYLKLMQYYSATLFKPIGFNQPTAVGLIVAGTNFLFTFVALKYIDIIGRRKIMIFTPPGMIFVLTLASISFYYLTKSTGGVLVDGTDYPKTWSSLILFSMVFYVASYATGLGNIPWQKESLSPALQQWEEAGTLLAGALNSYLDLCSSLYSNARREGVHPKEIATRIDSVLGSLHVTIDRQTSKTRITLTQTRNQIMSRINAFPNEVLSEIFANTIYAPANQYLISMTDRLVGIYRSTHRLLAVCTVWRDVVLSRGSFWSIIPILRTEPSYFNFGYPQATNLSLERARHADLHLVAIQPDIGCEVPDLVQYAPQFSSINIACKYRSTISDILSSFWDLGASTRLSDISLHREPTELPHYGLPQSYDYIFPPNSLEQTSFEEILKNLSVLRLRGAQCYWDTIAFSDRLVELCLQDICLGYDSMMAKVIMSLSAATGLRDLKLISVKTFPDRVMEQSLMTGTRISLPSLQSLLVRDLYANTLDFFLSSIMSRSHQLVLHLTEKTLQVIRPGESGPEDGVEVDDVAGLFSGLSVNILLIDGEDGMWMTSTELQALMSSMPDLKTLKMNYWDYEDDHCEALTRGSESGSFPQLKNISITCARIWDAQTFRAM</sequence>
<evidence type="ECO:0000256" key="6">
    <source>
        <dbReference type="ARBA" id="ARBA00023136"/>
    </source>
</evidence>
<dbReference type="Gene3D" id="1.20.1250.20">
    <property type="entry name" value="MFS general substrate transporter like domains"/>
    <property type="match status" value="1"/>
</dbReference>
<dbReference type="AlphaFoldDB" id="A0A8H3DVA9"/>
<comment type="caution">
    <text evidence="8">The sequence shown here is derived from an EMBL/GenBank/DDBJ whole genome shotgun (WGS) entry which is preliminary data.</text>
</comment>
<keyword evidence="2" id="KW-0813">Transport</keyword>
<evidence type="ECO:0000256" key="5">
    <source>
        <dbReference type="ARBA" id="ARBA00022989"/>
    </source>
</evidence>
<evidence type="ECO:0000256" key="1">
    <source>
        <dbReference type="ARBA" id="ARBA00004651"/>
    </source>
</evidence>
<dbReference type="EMBL" id="CAJNJQ010000128">
    <property type="protein sequence ID" value="CAE7058303.1"/>
    <property type="molecule type" value="Genomic_DNA"/>
</dbReference>
<dbReference type="Proteomes" id="UP000663827">
    <property type="component" value="Unassembled WGS sequence"/>
</dbReference>
<feature type="non-terminal residue" evidence="8">
    <location>
        <position position="665"/>
    </location>
</feature>
<evidence type="ECO:0000313" key="8">
    <source>
        <dbReference type="EMBL" id="CAE7058303.1"/>
    </source>
</evidence>
<dbReference type="Pfam" id="PF00083">
    <property type="entry name" value="Sugar_tr"/>
    <property type="match status" value="1"/>
</dbReference>
<evidence type="ECO:0000256" key="3">
    <source>
        <dbReference type="ARBA" id="ARBA00022475"/>
    </source>
</evidence>
<evidence type="ECO:0000256" key="2">
    <source>
        <dbReference type="ARBA" id="ARBA00022448"/>
    </source>
</evidence>
<dbReference type="InterPro" id="IPR050814">
    <property type="entry name" value="Myo-inositol_Transporter"/>
</dbReference>